<evidence type="ECO:0000313" key="2">
    <source>
        <dbReference type="Proteomes" id="UP001064933"/>
    </source>
</evidence>
<name>A0ABY6AUL4_9BURK</name>
<dbReference type="InterPro" id="IPR058702">
    <property type="entry name" value="MafI2-like"/>
</dbReference>
<gene>
    <name evidence="1" type="ORF">N4261_15950</name>
</gene>
<accession>A0ABY6AUL4</accession>
<proteinExistence type="predicted"/>
<dbReference type="Proteomes" id="UP001064933">
    <property type="component" value="Chromosome"/>
</dbReference>
<protein>
    <submittedName>
        <fullName evidence="1">Uncharacterized protein</fullName>
    </submittedName>
</protein>
<dbReference type="RefSeq" id="WP_261756269.1">
    <property type="nucleotide sequence ID" value="NZ_CP104562.2"/>
</dbReference>
<sequence>MGRFIKAVKEFTLFPHGQINQMNEISLRVSVLLSVQRALLGAISPRVRAVLCSWEAAAIKVRAVFDGPVADSDVESMSIVETELVSDFPDFDVGVLCVRIDGGGSICLELGEVFVFRRKED</sequence>
<keyword evidence="2" id="KW-1185">Reference proteome</keyword>
<dbReference type="Pfam" id="PF26541">
    <property type="entry name" value="MafI2"/>
    <property type="match status" value="1"/>
</dbReference>
<reference evidence="1" key="1">
    <citation type="submission" date="2022-10" db="EMBL/GenBank/DDBJ databases">
        <title>Characterization and whole genome sequencing of a new Roseateles species, isolated from fresh water.</title>
        <authorList>
            <person name="Guliayeva D.Y."/>
            <person name="Akhremchuk A.E."/>
            <person name="Sikolenko M.A."/>
            <person name="Valentovich L.N."/>
            <person name="Sidarenka A.V."/>
        </authorList>
    </citation>
    <scope>NUCLEOTIDE SEQUENCE</scope>
    <source>
        <strain evidence="1">BIM B-1768</strain>
    </source>
</reference>
<evidence type="ECO:0000313" key="1">
    <source>
        <dbReference type="EMBL" id="UXH76537.1"/>
    </source>
</evidence>
<organism evidence="1 2">
    <name type="scientific">Roseateles amylovorans</name>
    <dbReference type="NCBI Taxonomy" id="2978473"/>
    <lineage>
        <taxon>Bacteria</taxon>
        <taxon>Pseudomonadati</taxon>
        <taxon>Pseudomonadota</taxon>
        <taxon>Betaproteobacteria</taxon>
        <taxon>Burkholderiales</taxon>
        <taxon>Sphaerotilaceae</taxon>
        <taxon>Roseateles</taxon>
    </lineage>
</organism>
<dbReference type="EMBL" id="CP104562">
    <property type="protein sequence ID" value="UXH76537.1"/>
    <property type="molecule type" value="Genomic_DNA"/>
</dbReference>